<dbReference type="RefSeq" id="WP_263125987.1">
    <property type="nucleotide sequence ID" value="NZ_CP106753.1"/>
</dbReference>
<dbReference type="InterPro" id="IPR017911">
    <property type="entry name" value="MacB-like_ATP-bd"/>
</dbReference>
<proteinExistence type="predicted"/>
<organism evidence="6 7">
    <name type="scientific">Chitiniphilus purpureus</name>
    <dbReference type="NCBI Taxonomy" id="2981137"/>
    <lineage>
        <taxon>Bacteria</taxon>
        <taxon>Pseudomonadati</taxon>
        <taxon>Pseudomonadota</taxon>
        <taxon>Betaproteobacteria</taxon>
        <taxon>Neisseriales</taxon>
        <taxon>Chitinibacteraceae</taxon>
        <taxon>Chitiniphilus</taxon>
    </lineage>
</organism>
<evidence type="ECO:0000256" key="4">
    <source>
        <dbReference type="ARBA" id="ARBA00022840"/>
    </source>
</evidence>
<dbReference type="CDD" id="cd03255">
    <property type="entry name" value="ABC_MJ0796_LolCDE_FtsE"/>
    <property type="match status" value="1"/>
</dbReference>
<dbReference type="GO" id="GO:0005524">
    <property type="term" value="F:ATP binding"/>
    <property type="evidence" value="ECO:0007669"/>
    <property type="project" value="UniProtKB-KW"/>
</dbReference>
<accession>A0ABY6DQV1</accession>
<dbReference type="Proteomes" id="UP001061302">
    <property type="component" value="Chromosome"/>
</dbReference>
<evidence type="ECO:0000313" key="6">
    <source>
        <dbReference type="EMBL" id="UXY16608.1"/>
    </source>
</evidence>
<keyword evidence="3" id="KW-0547">Nucleotide-binding</keyword>
<dbReference type="InterPro" id="IPR003593">
    <property type="entry name" value="AAA+_ATPase"/>
</dbReference>
<keyword evidence="7" id="KW-1185">Reference proteome</keyword>
<evidence type="ECO:0000256" key="1">
    <source>
        <dbReference type="ARBA" id="ARBA00022448"/>
    </source>
</evidence>
<evidence type="ECO:0000259" key="5">
    <source>
        <dbReference type="PROSITE" id="PS50893"/>
    </source>
</evidence>
<reference evidence="6" key="1">
    <citation type="submission" date="2022-10" db="EMBL/GenBank/DDBJ databases">
        <title>Chitiniphilus purpureus sp. nov., a novel chitin-degrading bacterium isolated from crawfish pond sediment.</title>
        <authorList>
            <person name="Li K."/>
        </authorList>
    </citation>
    <scope>NUCLEOTIDE SEQUENCE</scope>
    <source>
        <strain evidence="6">CD1</strain>
    </source>
</reference>
<keyword evidence="2" id="KW-0472">Membrane</keyword>
<keyword evidence="2" id="KW-1003">Cell membrane</keyword>
<evidence type="ECO:0000256" key="3">
    <source>
        <dbReference type="ARBA" id="ARBA00022741"/>
    </source>
</evidence>
<sequence>MHPVVLSGVAKHYRMGQVDVPALADIGLEIRANRFTVLAGPSGSGKTTLLNLIGGLDRPSAGQVCIDGADLSTLADDALSDFRARRVGFVFQNFNLLPVLSALENVEYSLILARRPQAERRARARELLAAVGLDDKMHHRPNQLSGGQRQRVAVARALAMRPALVLADEPTANLDSHTGAAIIALMRQMQREHRISFVFSSHDPQVLAAADDAVHLRDGAITHVERRTEDAA</sequence>
<dbReference type="InterPro" id="IPR017871">
    <property type="entry name" value="ABC_transporter-like_CS"/>
</dbReference>
<dbReference type="InterPro" id="IPR003439">
    <property type="entry name" value="ABC_transporter-like_ATP-bd"/>
</dbReference>
<dbReference type="SUPFAM" id="SSF52540">
    <property type="entry name" value="P-loop containing nucleoside triphosphate hydrolases"/>
    <property type="match status" value="1"/>
</dbReference>
<dbReference type="InterPro" id="IPR015854">
    <property type="entry name" value="ABC_transpr_LolD-like"/>
</dbReference>
<dbReference type="PANTHER" id="PTHR24220">
    <property type="entry name" value="IMPORT ATP-BINDING PROTEIN"/>
    <property type="match status" value="1"/>
</dbReference>
<protein>
    <submittedName>
        <fullName evidence="6">ABC transporter ATP-binding protein</fullName>
    </submittedName>
</protein>
<dbReference type="InterPro" id="IPR027417">
    <property type="entry name" value="P-loop_NTPase"/>
</dbReference>
<name>A0ABY6DQV1_9NEIS</name>
<gene>
    <name evidence="6" type="ORF">N8I74_06210</name>
</gene>
<dbReference type="PROSITE" id="PS50893">
    <property type="entry name" value="ABC_TRANSPORTER_2"/>
    <property type="match status" value="1"/>
</dbReference>
<evidence type="ECO:0000313" key="7">
    <source>
        <dbReference type="Proteomes" id="UP001061302"/>
    </source>
</evidence>
<dbReference type="PROSITE" id="PS00211">
    <property type="entry name" value="ABC_TRANSPORTER_1"/>
    <property type="match status" value="1"/>
</dbReference>
<keyword evidence="4 6" id="KW-0067">ATP-binding</keyword>
<dbReference type="EMBL" id="CP106753">
    <property type="protein sequence ID" value="UXY16608.1"/>
    <property type="molecule type" value="Genomic_DNA"/>
</dbReference>
<feature type="domain" description="ABC transporter" evidence="5">
    <location>
        <begin position="4"/>
        <end position="231"/>
    </location>
</feature>
<evidence type="ECO:0000256" key="2">
    <source>
        <dbReference type="ARBA" id="ARBA00022475"/>
    </source>
</evidence>
<dbReference type="Gene3D" id="3.40.50.300">
    <property type="entry name" value="P-loop containing nucleotide triphosphate hydrolases"/>
    <property type="match status" value="1"/>
</dbReference>
<dbReference type="Pfam" id="PF00005">
    <property type="entry name" value="ABC_tran"/>
    <property type="match status" value="1"/>
</dbReference>
<dbReference type="SMART" id="SM00382">
    <property type="entry name" value="AAA"/>
    <property type="match status" value="1"/>
</dbReference>
<keyword evidence="1" id="KW-0813">Transport</keyword>
<dbReference type="PANTHER" id="PTHR24220:SF86">
    <property type="entry name" value="ABC TRANSPORTER ABCH.1"/>
    <property type="match status" value="1"/>
</dbReference>